<dbReference type="PANTHER" id="PTHR43201:SF5">
    <property type="entry name" value="MEDIUM-CHAIN ACYL-COA LIGASE ACSF2, MITOCHONDRIAL"/>
    <property type="match status" value="1"/>
</dbReference>
<dbReference type="InterPro" id="IPR020845">
    <property type="entry name" value="AMP-binding_CS"/>
</dbReference>
<evidence type="ECO:0000259" key="3">
    <source>
        <dbReference type="Pfam" id="PF00501"/>
    </source>
</evidence>
<evidence type="ECO:0000256" key="2">
    <source>
        <dbReference type="ARBA" id="ARBA00022598"/>
    </source>
</evidence>
<dbReference type="OrthoDB" id="9757771at2"/>
<accession>A0A4S4BP08</accession>
<dbReference type="RefSeq" id="WP_136357495.1">
    <property type="nucleotide sequence ID" value="NZ_CP046266.1"/>
</dbReference>
<evidence type="ECO:0000259" key="4">
    <source>
        <dbReference type="Pfam" id="PF13193"/>
    </source>
</evidence>
<dbReference type="FunFam" id="3.30.300.30:FF:000008">
    <property type="entry name" value="2,3-dihydroxybenzoate-AMP ligase"/>
    <property type="match status" value="1"/>
</dbReference>
<dbReference type="SUPFAM" id="SSF56801">
    <property type="entry name" value="Acetyl-CoA synthetase-like"/>
    <property type="match status" value="1"/>
</dbReference>
<dbReference type="InterPro" id="IPR045851">
    <property type="entry name" value="AMP-bd_C_sf"/>
</dbReference>
<dbReference type="CDD" id="cd17631">
    <property type="entry name" value="FACL_FadD13-like"/>
    <property type="match status" value="1"/>
</dbReference>
<dbReference type="EMBL" id="SSNT01000019">
    <property type="protein sequence ID" value="THF76625.1"/>
    <property type="molecule type" value="Genomic_DNA"/>
</dbReference>
<dbReference type="GO" id="GO:0031956">
    <property type="term" value="F:medium-chain fatty acid-CoA ligase activity"/>
    <property type="evidence" value="ECO:0007669"/>
    <property type="project" value="TreeGrafter"/>
</dbReference>
<dbReference type="GO" id="GO:0006631">
    <property type="term" value="P:fatty acid metabolic process"/>
    <property type="evidence" value="ECO:0007669"/>
    <property type="project" value="TreeGrafter"/>
</dbReference>
<organism evidence="5 6">
    <name type="scientific">Metabacillus sediminilitoris</name>
    <dbReference type="NCBI Taxonomy" id="2567941"/>
    <lineage>
        <taxon>Bacteria</taxon>
        <taxon>Bacillati</taxon>
        <taxon>Bacillota</taxon>
        <taxon>Bacilli</taxon>
        <taxon>Bacillales</taxon>
        <taxon>Bacillaceae</taxon>
        <taxon>Metabacillus</taxon>
    </lineage>
</organism>
<gene>
    <name evidence="5" type="ORF">E6W99_20995</name>
</gene>
<name>A0A4S4BP08_9BACI</name>
<feature type="domain" description="AMP-binding enzyme C-terminal" evidence="4">
    <location>
        <begin position="403"/>
        <end position="478"/>
    </location>
</feature>
<evidence type="ECO:0000313" key="5">
    <source>
        <dbReference type="EMBL" id="THF76625.1"/>
    </source>
</evidence>
<dbReference type="AlphaFoldDB" id="A0A4S4BP08"/>
<keyword evidence="2 5" id="KW-0436">Ligase</keyword>
<reference evidence="5 6" key="1">
    <citation type="submission" date="2019-04" db="EMBL/GenBank/DDBJ databases">
        <title>Bacillus sediminilitoris sp. nov., isolated from a tidal flat sediment on the East China Sea.</title>
        <authorList>
            <person name="Wei Y."/>
            <person name="Mao H."/>
            <person name="Fang J."/>
        </authorList>
    </citation>
    <scope>NUCLEOTIDE SEQUENCE [LARGE SCALE GENOMIC DNA]</scope>
    <source>
        <strain evidence="5 6">DSL-17</strain>
    </source>
</reference>
<dbReference type="PANTHER" id="PTHR43201">
    <property type="entry name" value="ACYL-COA SYNTHETASE"/>
    <property type="match status" value="1"/>
</dbReference>
<feature type="domain" description="AMP-dependent synthetase/ligase" evidence="3">
    <location>
        <begin position="13"/>
        <end position="353"/>
    </location>
</feature>
<dbReference type="Pfam" id="PF13193">
    <property type="entry name" value="AMP-binding_C"/>
    <property type="match status" value="1"/>
</dbReference>
<protein>
    <submittedName>
        <fullName evidence="5">Long-chain fatty acid--CoA ligase</fullName>
    </submittedName>
</protein>
<dbReference type="Gene3D" id="3.30.300.30">
    <property type="match status" value="1"/>
</dbReference>
<dbReference type="Proteomes" id="UP000310334">
    <property type="component" value="Unassembled WGS sequence"/>
</dbReference>
<proteinExistence type="inferred from homology"/>
<dbReference type="Pfam" id="PF00501">
    <property type="entry name" value="AMP-binding"/>
    <property type="match status" value="1"/>
</dbReference>
<comment type="caution">
    <text evidence="5">The sequence shown here is derived from an EMBL/GenBank/DDBJ whole genome shotgun (WGS) entry which is preliminary data.</text>
</comment>
<comment type="similarity">
    <text evidence="1">Belongs to the ATP-dependent AMP-binding enzyme family.</text>
</comment>
<evidence type="ECO:0000256" key="1">
    <source>
        <dbReference type="ARBA" id="ARBA00006432"/>
    </source>
</evidence>
<evidence type="ECO:0000313" key="6">
    <source>
        <dbReference type="Proteomes" id="UP000310334"/>
    </source>
</evidence>
<dbReference type="Gene3D" id="3.40.50.12780">
    <property type="entry name" value="N-terminal domain of ligase-like"/>
    <property type="match status" value="1"/>
</dbReference>
<dbReference type="InterPro" id="IPR025110">
    <property type="entry name" value="AMP-bd_C"/>
</dbReference>
<sequence>METLGKVYLKSFDKFSQHPSLYDGKRTYTFAQLKERSLRLANALLSRGLMKGDRVAILMSNRLEHIELDVAIALAGLIKVPLNYRLHFKEHEYALENSGAKILIAEDHLVGSIQSSIPMIRVGEEYEAWMTSFPDRVPKVEIHEDDVYAIMYTSGTTGRPKGAMLTHRNILSSSLTLIIACDMTQEDIVGHVAPLTHGSNFLAHSALFLGSKQVIFNKFEPEYFLEAIEKERITTVFLVPTMVNLMIHEESFSKRDLSSLKTINMAGAPMAAKKIKLAIDLLGPKIVETFGQVEAPMTITVMPRHELGKRLTSCGATGPFVDMKIVNETGEEVQVGEIGEIICKGSLVMKGYWNNLEATAETLRDGWLHTGDLGWVDAEGYLHIVDRKKDVIISGGANTYPREVEEVLNLHPSVKETCVFGIPDEKWGESICAHVVLREGHMVTEQELIDLCKSHLASFKKPKQLHIVESLPKSPYGKILRKEIRESYRRSMV</sequence>
<dbReference type="PROSITE" id="PS00455">
    <property type="entry name" value="AMP_BINDING"/>
    <property type="match status" value="1"/>
</dbReference>
<dbReference type="InterPro" id="IPR000873">
    <property type="entry name" value="AMP-dep_synth/lig_dom"/>
</dbReference>
<keyword evidence="6" id="KW-1185">Reference proteome</keyword>
<dbReference type="InterPro" id="IPR042099">
    <property type="entry name" value="ANL_N_sf"/>
</dbReference>